<sequence>MKRNHVKNHENIGNRKSEAMASTSHRIHGLSGFDGRVRGRGDRRFSAQVCILTIWKGRRPCHPRTCSGNANLSTRSRSALKRLLLSCQVR</sequence>
<protein>
    <submittedName>
        <fullName evidence="2">Uncharacterized protein</fullName>
    </submittedName>
</protein>
<accession>A0AAV4S6K4</accession>
<gene>
    <name evidence="2" type="ORF">CEXT_695201</name>
</gene>
<name>A0AAV4S6K4_CAEEX</name>
<evidence type="ECO:0000313" key="3">
    <source>
        <dbReference type="Proteomes" id="UP001054945"/>
    </source>
</evidence>
<feature type="compositionally biased region" description="Basic and acidic residues" evidence="1">
    <location>
        <begin position="7"/>
        <end position="18"/>
    </location>
</feature>
<dbReference type="AlphaFoldDB" id="A0AAV4S6K4"/>
<comment type="caution">
    <text evidence="2">The sequence shown here is derived from an EMBL/GenBank/DDBJ whole genome shotgun (WGS) entry which is preliminary data.</text>
</comment>
<reference evidence="2 3" key="1">
    <citation type="submission" date="2021-06" db="EMBL/GenBank/DDBJ databases">
        <title>Caerostris extrusa draft genome.</title>
        <authorList>
            <person name="Kono N."/>
            <person name="Arakawa K."/>
        </authorList>
    </citation>
    <scope>NUCLEOTIDE SEQUENCE [LARGE SCALE GENOMIC DNA]</scope>
</reference>
<dbReference type="Proteomes" id="UP001054945">
    <property type="component" value="Unassembled WGS sequence"/>
</dbReference>
<evidence type="ECO:0000256" key="1">
    <source>
        <dbReference type="SAM" id="MobiDB-lite"/>
    </source>
</evidence>
<keyword evidence="3" id="KW-1185">Reference proteome</keyword>
<dbReference type="EMBL" id="BPLR01008899">
    <property type="protein sequence ID" value="GIY28047.1"/>
    <property type="molecule type" value="Genomic_DNA"/>
</dbReference>
<feature type="region of interest" description="Disordered" evidence="1">
    <location>
        <begin position="1"/>
        <end position="36"/>
    </location>
</feature>
<evidence type="ECO:0000313" key="2">
    <source>
        <dbReference type="EMBL" id="GIY28047.1"/>
    </source>
</evidence>
<proteinExistence type="predicted"/>
<organism evidence="2 3">
    <name type="scientific">Caerostris extrusa</name>
    <name type="common">Bark spider</name>
    <name type="synonym">Caerostris bankana</name>
    <dbReference type="NCBI Taxonomy" id="172846"/>
    <lineage>
        <taxon>Eukaryota</taxon>
        <taxon>Metazoa</taxon>
        <taxon>Ecdysozoa</taxon>
        <taxon>Arthropoda</taxon>
        <taxon>Chelicerata</taxon>
        <taxon>Arachnida</taxon>
        <taxon>Araneae</taxon>
        <taxon>Araneomorphae</taxon>
        <taxon>Entelegynae</taxon>
        <taxon>Araneoidea</taxon>
        <taxon>Araneidae</taxon>
        <taxon>Caerostris</taxon>
    </lineage>
</organism>